<evidence type="ECO:0000256" key="10">
    <source>
        <dbReference type="SAM" id="Phobius"/>
    </source>
</evidence>
<evidence type="ECO:0000313" key="12">
    <source>
        <dbReference type="EMBL" id="ORY96017.1"/>
    </source>
</evidence>
<evidence type="ECO:0000256" key="2">
    <source>
        <dbReference type="ARBA" id="ARBA00008869"/>
    </source>
</evidence>
<evidence type="ECO:0000256" key="3">
    <source>
        <dbReference type="ARBA" id="ARBA00022448"/>
    </source>
</evidence>
<evidence type="ECO:0000256" key="6">
    <source>
        <dbReference type="ARBA" id="ARBA00022840"/>
    </source>
</evidence>
<dbReference type="FunFam" id="3.40.50.300:FF:000335">
    <property type="entry name" value="ATP binding cassette subfamily A member 5"/>
    <property type="match status" value="1"/>
</dbReference>
<evidence type="ECO:0000259" key="11">
    <source>
        <dbReference type="PROSITE" id="PS50893"/>
    </source>
</evidence>
<keyword evidence="8 10" id="KW-0472">Membrane</keyword>
<comment type="subcellular location">
    <subcellularLocation>
        <location evidence="1">Membrane</location>
        <topology evidence="1">Multi-pass membrane protein</topology>
    </subcellularLocation>
</comment>
<evidence type="ECO:0000256" key="1">
    <source>
        <dbReference type="ARBA" id="ARBA00004141"/>
    </source>
</evidence>
<keyword evidence="4 10" id="KW-0812">Transmembrane</keyword>
<reference evidence="12 13" key="1">
    <citation type="submission" date="2016-07" db="EMBL/GenBank/DDBJ databases">
        <title>Pervasive Adenine N6-methylation of Active Genes in Fungi.</title>
        <authorList>
            <consortium name="DOE Joint Genome Institute"/>
            <person name="Mondo S.J."/>
            <person name="Dannebaum R.O."/>
            <person name="Kuo R.C."/>
            <person name="Labutti K."/>
            <person name="Haridas S."/>
            <person name="Kuo A."/>
            <person name="Salamov A."/>
            <person name="Ahrendt S.R."/>
            <person name="Lipzen A."/>
            <person name="Sullivan W."/>
            <person name="Andreopoulos W.B."/>
            <person name="Clum A."/>
            <person name="Lindquist E."/>
            <person name="Daum C."/>
            <person name="Ramamoorthy G.K."/>
            <person name="Gryganskyi A."/>
            <person name="Culley D."/>
            <person name="Magnuson J.K."/>
            <person name="James T.Y."/>
            <person name="O'Malley M.A."/>
            <person name="Stajich J.E."/>
            <person name="Spatafora J.W."/>
            <person name="Visel A."/>
            <person name="Grigoriev I.V."/>
        </authorList>
    </citation>
    <scope>NUCLEOTIDE SEQUENCE [LARGE SCALE GENOMIC DNA]</scope>
    <source>
        <strain evidence="12 13">NRRL 3116</strain>
    </source>
</reference>
<dbReference type="AlphaFoldDB" id="A0A1Y2G7G1"/>
<feature type="transmembrane region" description="Helical" evidence="10">
    <location>
        <begin position="310"/>
        <end position="328"/>
    </location>
</feature>
<comment type="similarity">
    <text evidence="2">Belongs to the ABC transporter superfamily. ABCA family.</text>
</comment>
<evidence type="ECO:0000256" key="7">
    <source>
        <dbReference type="ARBA" id="ARBA00022989"/>
    </source>
</evidence>
<dbReference type="PANTHER" id="PTHR19229:SF205">
    <property type="entry name" value="ABC TRANSPORTER A FAMILY MEMBER 1-RELATED"/>
    <property type="match status" value="1"/>
</dbReference>
<dbReference type="InterPro" id="IPR013525">
    <property type="entry name" value="ABC2_TM"/>
</dbReference>
<feature type="transmembrane region" description="Helical" evidence="10">
    <location>
        <begin position="421"/>
        <end position="446"/>
    </location>
</feature>
<evidence type="ECO:0000256" key="9">
    <source>
        <dbReference type="SAM" id="MobiDB-lite"/>
    </source>
</evidence>
<sequence>MTPPPSSLPAQPSSPHPPEHNESHNHKPRTASHPVIYASPRASSALGRAFRQLGVVCRLNCILLLRYWKATLLQVIVLPLLVMGVTFGVQKAYVSDNGQVKSADNAVQTWAMDGIHQCQPEPLSNACMTLVFAPSNSETNQIMGYFQTKNEARTKAALKIEPQVWQDMSSVPKENMGIVPMPSDQFIYDYSLQHPDTIQLGVVFTKEIPTGATDGPIHWTYQVYYNTTHATNMSTVPGYKYSREAGYNRISSHDDPYGALLPNMIRGMDEALMTFMDPEHKQADLDYSLKSFPTAGSKNGYTSQDDISNLLANLMALPASITMIMAMLRVSREKETKCKEAMQMMGLSYVVYWSAQWLTGWIMPMIQGAVMVVLGYAFQMTFFTNTNWFVLWLMFTLLAYGMTMLGFWITTFCQKTGTAMAFGFALVVLVLVVVPIIATGSWVGLWVDTSAYISAVDGIELPPPRAYRWILGFFLPFMHHATLWGQISAVSLNSVDYMTGNVTTGPGFHFANLTNYEQMQPSYQTLLPQPYLLLGLYGGNILLAALLTLYFDQVIPNEHGHRRGLFFYFGSIAHLFKIIRYGGNAGLTRQQSADAQRMIPYQGQPPPDEDSDVIAERERAVHCQTKVAIRISNLTKVYISNGAGFLKSLFLCLCCCCCRKRRRAAKIVNTAVDRLNLVTEPDELFALLGQNGAGKSTTMQMLYGVTGPTSGDAFLFNRSIQTDMQGIRASMGVCPQHDVLFNDLTCWEHMQLYAGIKDLPSEALVESTNKMESVKENVREKPSWIRSRLEAVQLWKDRNTMAGRLSGGMKRRLSTIISTIGDPDVLILDEPTTGMDPVHRRHVWTFLAQFKRGRSILLTTHSMEEADALGDKVAIMVAGHLKAIGNTTRLKNKFGNGYRVELALGNYIPTNQGPGSNTNNNVNGQQPSNIRNIPTQKELEQELTDTIRSIMPESTLLDQSGGMMVFGIPMQAIGHMADLTAMLERFQAQGKVKQWGIAQTSLEEVFLSLIRNSKDRH</sequence>
<evidence type="ECO:0000313" key="13">
    <source>
        <dbReference type="Proteomes" id="UP000193648"/>
    </source>
</evidence>
<dbReference type="SMART" id="SM00382">
    <property type="entry name" value="AAA"/>
    <property type="match status" value="1"/>
</dbReference>
<dbReference type="InParanoid" id="A0A1Y2G7G1"/>
<dbReference type="EMBL" id="MCFF01000080">
    <property type="protein sequence ID" value="ORY96017.1"/>
    <property type="molecule type" value="Genomic_DNA"/>
</dbReference>
<evidence type="ECO:0000256" key="8">
    <source>
        <dbReference type="ARBA" id="ARBA00023136"/>
    </source>
</evidence>
<protein>
    <recommendedName>
        <fullName evidence="11">ABC transporter domain-containing protein</fullName>
    </recommendedName>
</protein>
<feature type="transmembrane region" description="Helical" evidence="10">
    <location>
        <begin position="531"/>
        <end position="551"/>
    </location>
</feature>
<feature type="domain" description="ABC transporter" evidence="11">
    <location>
        <begin position="629"/>
        <end position="903"/>
    </location>
</feature>
<proteinExistence type="inferred from homology"/>
<dbReference type="Proteomes" id="UP000193648">
    <property type="component" value="Unassembled WGS sequence"/>
</dbReference>
<keyword evidence="13" id="KW-1185">Reference proteome</keyword>
<keyword evidence="6" id="KW-0067">ATP-binding</keyword>
<dbReference type="PROSITE" id="PS50893">
    <property type="entry name" value="ABC_TRANSPORTER_2"/>
    <property type="match status" value="1"/>
</dbReference>
<dbReference type="OrthoDB" id="8061355at2759"/>
<dbReference type="GO" id="GO:0016887">
    <property type="term" value="F:ATP hydrolysis activity"/>
    <property type="evidence" value="ECO:0007669"/>
    <property type="project" value="InterPro"/>
</dbReference>
<evidence type="ECO:0000256" key="5">
    <source>
        <dbReference type="ARBA" id="ARBA00022741"/>
    </source>
</evidence>
<dbReference type="InterPro" id="IPR026082">
    <property type="entry name" value="ABCA"/>
</dbReference>
<dbReference type="GO" id="GO:0016020">
    <property type="term" value="C:membrane"/>
    <property type="evidence" value="ECO:0007669"/>
    <property type="project" value="UniProtKB-SubCell"/>
</dbReference>
<feature type="transmembrane region" description="Helical" evidence="10">
    <location>
        <begin position="349"/>
        <end position="377"/>
    </location>
</feature>
<dbReference type="InterPro" id="IPR003439">
    <property type="entry name" value="ABC_transporter-like_ATP-bd"/>
</dbReference>
<feature type="region of interest" description="Disordered" evidence="9">
    <location>
        <begin position="1"/>
        <end position="31"/>
    </location>
</feature>
<evidence type="ECO:0000256" key="4">
    <source>
        <dbReference type="ARBA" id="ARBA00022692"/>
    </source>
</evidence>
<dbReference type="CDD" id="cd03263">
    <property type="entry name" value="ABC_subfamily_A"/>
    <property type="match status" value="1"/>
</dbReference>
<feature type="region of interest" description="Disordered" evidence="9">
    <location>
        <begin position="911"/>
        <end position="930"/>
    </location>
</feature>
<accession>A0A1Y2G7G1</accession>
<feature type="compositionally biased region" description="Pro residues" evidence="9">
    <location>
        <begin position="1"/>
        <end position="16"/>
    </location>
</feature>
<dbReference type="PANTHER" id="PTHR19229">
    <property type="entry name" value="ATP-BINDING CASSETTE TRANSPORTER SUBFAMILY A ABCA"/>
    <property type="match status" value="1"/>
</dbReference>
<dbReference type="Gene3D" id="3.40.50.300">
    <property type="entry name" value="P-loop containing nucleotide triphosphate hydrolases"/>
    <property type="match status" value="1"/>
</dbReference>
<dbReference type="InterPro" id="IPR003593">
    <property type="entry name" value="AAA+_ATPase"/>
</dbReference>
<gene>
    <name evidence="12" type="ORF">BCR41DRAFT_390772</name>
</gene>
<dbReference type="GO" id="GO:0005524">
    <property type="term" value="F:ATP binding"/>
    <property type="evidence" value="ECO:0007669"/>
    <property type="project" value="UniProtKB-KW"/>
</dbReference>
<keyword evidence="3" id="KW-0813">Transport</keyword>
<organism evidence="12 13">
    <name type="scientific">Lobosporangium transversale</name>
    <dbReference type="NCBI Taxonomy" id="64571"/>
    <lineage>
        <taxon>Eukaryota</taxon>
        <taxon>Fungi</taxon>
        <taxon>Fungi incertae sedis</taxon>
        <taxon>Mucoromycota</taxon>
        <taxon>Mortierellomycotina</taxon>
        <taxon>Mortierellomycetes</taxon>
        <taxon>Mortierellales</taxon>
        <taxon>Mortierellaceae</taxon>
        <taxon>Lobosporangium</taxon>
    </lineage>
</organism>
<dbReference type="RefSeq" id="XP_021875454.1">
    <property type="nucleotide sequence ID" value="XM_022028271.1"/>
</dbReference>
<feature type="transmembrane region" description="Helical" evidence="10">
    <location>
        <begin position="466"/>
        <end position="484"/>
    </location>
</feature>
<dbReference type="Pfam" id="PF00005">
    <property type="entry name" value="ABC_tran"/>
    <property type="match status" value="1"/>
</dbReference>
<dbReference type="GeneID" id="33570114"/>
<comment type="caution">
    <text evidence="12">The sequence shown here is derived from an EMBL/GenBank/DDBJ whole genome shotgun (WGS) entry which is preliminary data.</text>
</comment>
<dbReference type="InterPro" id="IPR027417">
    <property type="entry name" value="P-loop_NTPase"/>
</dbReference>
<dbReference type="STRING" id="64571.A0A1Y2G7G1"/>
<dbReference type="GO" id="GO:0140359">
    <property type="term" value="F:ABC-type transporter activity"/>
    <property type="evidence" value="ECO:0007669"/>
    <property type="project" value="InterPro"/>
</dbReference>
<keyword evidence="5" id="KW-0547">Nucleotide-binding</keyword>
<feature type="transmembrane region" description="Helical" evidence="10">
    <location>
        <begin position="389"/>
        <end position="409"/>
    </location>
</feature>
<name>A0A1Y2G7G1_9FUNG</name>
<dbReference type="Pfam" id="PF12698">
    <property type="entry name" value="ABC2_membrane_3"/>
    <property type="match status" value="1"/>
</dbReference>
<dbReference type="SUPFAM" id="SSF52540">
    <property type="entry name" value="P-loop containing nucleoside triphosphate hydrolases"/>
    <property type="match status" value="1"/>
</dbReference>
<keyword evidence="7 10" id="KW-1133">Transmembrane helix</keyword>